<sequence>MEKTPPHPLIVVTPEDIKKVRQLYATDDVKRIKEGIDAVQEWIKKQDHLSEAGKYLSRTILERVYIIEKGSLEATKKRVEKMLTFRGMMPELCMNRTVGEFETLWDCVNYVPLPKLNPSDRSRVMVTQFLTEKLEQFSLLAYFRYCYVIGEYRLNFDYTPAERFIIDLTNIHIGLLGKLNPVVVKKAEVLCSEGIGTKIKGIHILHAPPFIDKLVMLLKQALREKVANRVHVHNSYEDLYKHIPKEILPKDYGGDETSCSKLSEQWRQSLKQDDAKRLLKESDKLISDESKRHESKFNEEYMDKPGDMDKAIDILQEWITKQEHLIKKDFTRDYLERAIISMKGSVERAKTKIDKICTMRTLVPRLFQFCDVKNDLKNLREVFHHGFLPKLTQDHKRVYIAQPKYNGYNQEIFFANWQAVLLYFDHCTFHDYNDGFISVHDLRNVNIVDFVAAANLIDARDCFAVSFQGYSMRIKEIHIISESKAVDILVAVVKKLISRKLLDRIHVLKTVAELHNYVPKEILPADFGGNEKQFAELCDDWVNVLSEDKNVKYFKHMRQAGTNESLRQVSTFNEEYMDKPGDMDKAIDVLQDWLMKQAHLIKKDFSRDYLERAIISMKGSVERAKTKLDKLCTMRTLLPRLFQCCEVKADFKHLREVFHHGFLPKLTDDHKRVYIGQAKSNAINQELFFTQFQSVVLYFDHCTFNDYNDGYVTIHDIRNVNIVDFVAAANLIDARDLFSVAFVGYALRIKEIHIISESKAIDILFTVIKNLVSKKLMDRIHVHKTVDTLHDYVSKEILPRDFGGNEKQFAELCDDWVDVLSEEKNVKYFKDMREAGTSESFRQVGKFNEEYMGMPGTFRTLTVD</sequence>
<evidence type="ECO:0000313" key="2">
    <source>
        <dbReference type="Proteomes" id="UP000824533"/>
    </source>
</evidence>
<accession>A0ACC1CND8</accession>
<organism evidence="1 2">
    <name type="scientific">Dendrolimus kikuchii</name>
    <dbReference type="NCBI Taxonomy" id="765133"/>
    <lineage>
        <taxon>Eukaryota</taxon>
        <taxon>Metazoa</taxon>
        <taxon>Ecdysozoa</taxon>
        <taxon>Arthropoda</taxon>
        <taxon>Hexapoda</taxon>
        <taxon>Insecta</taxon>
        <taxon>Pterygota</taxon>
        <taxon>Neoptera</taxon>
        <taxon>Endopterygota</taxon>
        <taxon>Lepidoptera</taxon>
        <taxon>Glossata</taxon>
        <taxon>Ditrysia</taxon>
        <taxon>Bombycoidea</taxon>
        <taxon>Lasiocampidae</taxon>
        <taxon>Dendrolimus</taxon>
    </lineage>
</organism>
<dbReference type="Proteomes" id="UP000824533">
    <property type="component" value="Linkage Group LG20"/>
</dbReference>
<comment type="caution">
    <text evidence="1">The sequence shown here is derived from an EMBL/GenBank/DDBJ whole genome shotgun (WGS) entry which is preliminary data.</text>
</comment>
<protein>
    <submittedName>
        <fullName evidence="1">Uncharacterized protein</fullName>
    </submittedName>
</protein>
<keyword evidence="2" id="KW-1185">Reference proteome</keyword>
<evidence type="ECO:0000313" key="1">
    <source>
        <dbReference type="EMBL" id="KAJ0173134.1"/>
    </source>
</evidence>
<gene>
    <name evidence="1" type="ORF">K1T71_011310</name>
</gene>
<name>A0ACC1CND8_9NEOP</name>
<proteinExistence type="predicted"/>
<dbReference type="EMBL" id="CM034406">
    <property type="protein sequence ID" value="KAJ0173134.1"/>
    <property type="molecule type" value="Genomic_DNA"/>
</dbReference>
<reference evidence="1 2" key="1">
    <citation type="journal article" date="2021" name="Front. Genet.">
        <title>Chromosome-Level Genome Assembly Reveals Significant Gene Expansion in the Toll and IMD Signaling Pathways of Dendrolimus kikuchii.</title>
        <authorList>
            <person name="Zhou J."/>
            <person name="Wu P."/>
            <person name="Xiong Z."/>
            <person name="Liu N."/>
            <person name="Zhao N."/>
            <person name="Ji M."/>
            <person name="Qiu Y."/>
            <person name="Yang B."/>
        </authorList>
    </citation>
    <scope>NUCLEOTIDE SEQUENCE [LARGE SCALE GENOMIC DNA]</scope>
    <source>
        <strain evidence="1">Ann1</strain>
    </source>
</reference>